<evidence type="ECO:0000313" key="4">
    <source>
        <dbReference type="Proteomes" id="UP000003586"/>
    </source>
</evidence>
<dbReference type="AlphaFoldDB" id="W0ETJ8"/>
<sequence>MKKVGIFVLSAFILLSAHAQQGAFNGLDMNLGNLSRLSDAKTRSISPENFTGEKGRGGMADPVKDKGKRNVANAANEARDLGKGWKVNPFIIINPGETFTMADIAGPGAIQHIWMTPTGNFSFSIFRIYYDGEADASVESPVGPFFGIAWNEFSPLNSLPITVNPGSAFNSYWKMPFRKSCKITMQNTDSQPMRLYYQVDYTLTNVGADEAYFHAQYRRSKPDVNSVHTILDGVKGKGQYVGTFMGVGVNNNGWWGEGEIKFFMDGDKDYATIVGTGTEDYFCGSYNFENKRTHQYQEFSTAYTGLHQVLKPDGLYGSQQRFGMYRWHIMDPIRFEDDLKVTIQDLGWKSGGRYLPQHSDIITVAYWYQTEPHKKFPKLPDADVLEVN</sequence>
<dbReference type="Proteomes" id="UP000003586">
    <property type="component" value="Chromosome"/>
</dbReference>
<keyword evidence="4" id="KW-1185">Reference proteome</keyword>
<feature type="signal peptide" evidence="2">
    <location>
        <begin position="1"/>
        <end position="19"/>
    </location>
</feature>
<dbReference type="OrthoDB" id="2518538at2"/>
<proteinExistence type="predicted"/>
<dbReference type="KEGG" id="nso:NIASO_00510"/>
<name>W0ETJ8_9BACT</name>
<feature type="region of interest" description="Disordered" evidence="1">
    <location>
        <begin position="45"/>
        <end position="66"/>
    </location>
</feature>
<dbReference type="Gene3D" id="2.60.120.1390">
    <property type="match status" value="1"/>
</dbReference>
<protein>
    <recommendedName>
        <fullName evidence="5">DUF2961 domain-containing protein</fullName>
    </recommendedName>
</protein>
<organism evidence="3 4">
    <name type="scientific">Niabella soli DSM 19437</name>
    <dbReference type="NCBI Taxonomy" id="929713"/>
    <lineage>
        <taxon>Bacteria</taxon>
        <taxon>Pseudomonadati</taxon>
        <taxon>Bacteroidota</taxon>
        <taxon>Chitinophagia</taxon>
        <taxon>Chitinophagales</taxon>
        <taxon>Chitinophagaceae</taxon>
        <taxon>Niabella</taxon>
    </lineage>
</organism>
<feature type="chain" id="PRO_5004787704" description="DUF2961 domain-containing protein" evidence="2">
    <location>
        <begin position="20"/>
        <end position="388"/>
    </location>
</feature>
<reference evidence="3 4" key="1">
    <citation type="submission" date="2013-12" db="EMBL/GenBank/DDBJ databases">
        <authorList>
            <consortium name="DOE Joint Genome Institute"/>
            <person name="Eisen J."/>
            <person name="Huntemann M."/>
            <person name="Han J."/>
            <person name="Chen A."/>
            <person name="Kyrpides N."/>
            <person name="Mavromatis K."/>
            <person name="Markowitz V."/>
            <person name="Palaniappan K."/>
            <person name="Ivanova N."/>
            <person name="Schaumberg A."/>
            <person name="Pati A."/>
            <person name="Liolios K."/>
            <person name="Nordberg H.P."/>
            <person name="Cantor M.N."/>
            <person name="Hua S.X."/>
            <person name="Woyke T."/>
        </authorList>
    </citation>
    <scope>NUCLEOTIDE SEQUENCE [LARGE SCALE GENOMIC DNA]</scope>
    <source>
        <strain evidence="4">DSM 19437</strain>
    </source>
</reference>
<evidence type="ECO:0000256" key="1">
    <source>
        <dbReference type="SAM" id="MobiDB-lite"/>
    </source>
</evidence>
<dbReference type="RefSeq" id="WP_008582259.1">
    <property type="nucleotide sequence ID" value="NZ_CP007035.1"/>
</dbReference>
<evidence type="ECO:0000313" key="3">
    <source>
        <dbReference type="EMBL" id="AHF14087.1"/>
    </source>
</evidence>
<keyword evidence="2" id="KW-0732">Signal</keyword>
<dbReference type="STRING" id="929713.NIASO_00510"/>
<dbReference type="EMBL" id="CP007035">
    <property type="protein sequence ID" value="AHF14087.1"/>
    <property type="molecule type" value="Genomic_DNA"/>
</dbReference>
<dbReference type="HOGENOM" id="CLU_039495_0_0_10"/>
<dbReference type="eggNOG" id="COG4030">
    <property type="taxonomic scope" value="Bacteria"/>
</dbReference>
<accession>W0ETJ8</accession>
<evidence type="ECO:0000256" key="2">
    <source>
        <dbReference type="SAM" id="SignalP"/>
    </source>
</evidence>
<gene>
    <name evidence="3" type="ORF">NIASO_00510</name>
</gene>
<dbReference type="InterPro" id="IPR021345">
    <property type="entry name" value="DUF2961"/>
</dbReference>
<evidence type="ECO:0008006" key="5">
    <source>
        <dbReference type="Google" id="ProtNLM"/>
    </source>
</evidence>
<dbReference type="Pfam" id="PF11175">
    <property type="entry name" value="DUF2961"/>
    <property type="match status" value="1"/>
</dbReference>